<keyword evidence="2" id="KW-0472">Membrane</keyword>
<feature type="region of interest" description="Disordered" evidence="1">
    <location>
        <begin position="1"/>
        <end position="53"/>
    </location>
</feature>
<dbReference type="Pfam" id="PF02557">
    <property type="entry name" value="VanY"/>
    <property type="match status" value="1"/>
</dbReference>
<dbReference type="SUPFAM" id="SSF55166">
    <property type="entry name" value="Hedgehog/DD-peptidase"/>
    <property type="match status" value="1"/>
</dbReference>
<dbReference type="InterPro" id="IPR003709">
    <property type="entry name" value="VanY-like_core_dom"/>
</dbReference>
<dbReference type="EMBL" id="CP139368">
    <property type="protein sequence ID" value="WPR89845.1"/>
    <property type="molecule type" value="Genomic_DNA"/>
</dbReference>
<dbReference type="Proteomes" id="UP001323798">
    <property type="component" value="Chromosome"/>
</dbReference>
<organism evidence="4 5">
    <name type="scientific">Microbacterium rhizosphaerae</name>
    <dbReference type="NCBI Taxonomy" id="1678237"/>
    <lineage>
        <taxon>Bacteria</taxon>
        <taxon>Bacillati</taxon>
        <taxon>Actinomycetota</taxon>
        <taxon>Actinomycetes</taxon>
        <taxon>Micrococcales</taxon>
        <taxon>Microbacteriaceae</taxon>
        <taxon>Microbacterium</taxon>
    </lineage>
</organism>
<proteinExistence type="predicted"/>
<keyword evidence="2" id="KW-0812">Transmembrane</keyword>
<dbReference type="PANTHER" id="PTHR34385:SF1">
    <property type="entry name" value="PEPTIDOGLYCAN L-ALANYL-D-GLUTAMATE ENDOPEPTIDASE CWLK"/>
    <property type="match status" value="1"/>
</dbReference>
<feature type="transmembrane region" description="Helical" evidence="2">
    <location>
        <begin position="74"/>
        <end position="96"/>
    </location>
</feature>
<evidence type="ECO:0000256" key="2">
    <source>
        <dbReference type="SAM" id="Phobius"/>
    </source>
</evidence>
<dbReference type="InterPro" id="IPR009045">
    <property type="entry name" value="Zn_M74/Hedgehog-like"/>
</dbReference>
<keyword evidence="5" id="KW-1185">Reference proteome</keyword>
<evidence type="ECO:0000313" key="4">
    <source>
        <dbReference type="EMBL" id="WPR89845.1"/>
    </source>
</evidence>
<dbReference type="CDD" id="cd14852">
    <property type="entry name" value="LD-carboxypeptidase"/>
    <property type="match status" value="1"/>
</dbReference>
<reference evidence="4 5" key="1">
    <citation type="submission" date="2023-11" db="EMBL/GenBank/DDBJ databases">
        <title>Genome sequence of Microbacterium rhizosphaerae KACC 19337.</title>
        <authorList>
            <person name="Choi H."/>
            <person name="Kim S."/>
            <person name="Kim Y."/>
            <person name="Kwon S.-W."/>
            <person name="Heo J."/>
        </authorList>
    </citation>
    <scope>NUCLEOTIDE SEQUENCE [LARGE SCALE GENOMIC DNA]</scope>
    <source>
        <strain evidence="4 5">KACC 19337</strain>
    </source>
</reference>
<accession>A0ABZ0SLZ6</accession>
<feature type="domain" description="D-alanyl-D-alanine carboxypeptidase-like core" evidence="3">
    <location>
        <begin position="217"/>
        <end position="345"/>
    </location>
</feature>
<sequence length="372" mass="38145">MTDPGTGTPLTRRAARAAAERAHSSGPVQGEAAPTRRSTRPPRTPVDDVADPLTDAVAEVRHAAGRRARRARGAFTLIAAGVLLIGGTAAVSAAAYGTSTAAAPGASAAASVSPSASPTVTPPPVDPATVMTTRNPCTDAAFTAALAAHDTEAAVTAAGGGPAFREEVVTGEAPCVHLDDPSFTWVVVNKQRPYSPKDYRPSPVVAPAGVQVINGGSLRSDAAAALSDMVAAAKQAGAGAIALDSGYRSYRTQVTSYGVQVTSRGSSGADLVSARPGFSEHQSGLAGDLVACTRSCGTLDMLAGTPQNQFILAHAWEYGWIVRYEAGHTPVTGYASEPWHLRFIGVQLAKAYHDGGFHTLEEFFGLPAAPSY</sequence>
<protein>
    <submittedName>
        <fullName evidence="4">M15 family metallopeptidase</fullName>
    </submittedName>
</protein>
<evidence type="ECO:0000256" key="1">
    <source>
        <dbReference type="SAM" id="MobiDB-lite"/>
    </source>
</evidence>
<name>A0ABZ0SLZ6_9MICO</name>
<dbReference type="InterPro" id="IPR058193">
    <property type="entry name" value="VanY/YodJ_core_dom"/>
</dbReference>
<dbReference type="InterPro" id="IPR052179">
    <property type="entry name" value="DD-CPase-like"/>
</dbReference>
<gene>
    <name evidence="4" type="ORF">SM116_00745</name>
</gene>
<evidence type="ECO:0000259" key="3">
    <source>
        <dbReference type="Pfam" id="PF02557"/>
    </source>
</evidence>
<keyword evidence="2" id="KW-1133">Transmembrane helix</keyword>
<dbReference type="RefSeq" id="WP_320942559.1">
    <property type="nucleotide sequence ID" value="NZ_BAABEU010000003.1"/>
</dbReference>
<evidence type="ECO:0000313" key="5">
    <source>
        <dbReference type="Proteomes" id="UP001323798"/>
    </source>
</evidence>
<dbReference type="Gene3D" id="3.30.1380.10">
    <property type="match status" value="1"/>
</dbReference>
<dbReference type="PANTHER" id="PTHR34385">
    <property type="entry name" value="D-ALANYL-D-ALANINE CARBOXYPEPTIDASE"/>
    <property type="match status" value="1"/>
</dbReference>